<dbReference type="Pfam" id="PF25583">
    <property type="entry name" value="WCX"/>
    <property type="match status" value="1"/>
</dbReference>
<gene>
    <name evidence="5" type="ORF">CLV75_1620</name>
</gene>
<dbReference type="InterPro" id="IPR057727">
    <property type="entry name" value="WCX_dom"/>
</dbReference>
<dbReference type="PANTHER" id="PTHR34580">
    <property type="match status" value="1"/>
</dbReference>
<evidence type="ECO:0000256" key="3">
    <source>
        <dbReference type="ARBA" id="ARBA00023163"/>
    </source>
</evidence>
<accession>A0A497ZSP6</accession>
<evidence type="ECO:0000256" key="2">
    <source>
        <dbReference type="ARBA" id="ARBA00023125"/>
    </source>
</evidence>
<dbReference type="PANTHER" id="PTHR34580:SF1">
    <property type="entry name" value="PROTEIN PAFC"/>
    <property type="match status" value="1"/>
</dbReference>
<dbReference type="AlphaFoldDB" id="A0A497ZSP6"/>
<dbReference type="InterPro" id="IPR018356">
    <property type="entry name" value="Tscrpt_reg_HTH_DeoR_CS"/>
</dbReference>
<dbReference type="PROSITE" id="PS52050">
    <property type="entry name" value="WYL"/>
    <property type="match status" value="1"/>
</dbReference>
<proteinExistence type="predicted"/>
<dbReference type="SUPFAM" id="SSF46785">
    <property type="entry name" value="Winged helix' DNA-binding domain"/>
    <property type="match status" value="1"/>
</dbReference>
<dbReference type="GO" id="GO:0003700">
    <property type="term" value="F:DNA-binding transcription factor activity"/>
    <property type="evidence" value="ECO:0007669"/>
    <property type="project" value="InterPro"/>
</dbReference>
<keyword evidence="2 5" id="KW-0238">DNA-binding</keyword>
<reference evidence="5 6" key="1">
    <citation type="submission" date="2018-10" db="EMBL/GenBank/DDBJ databases">
        <title>Genomic Encyclopedia of Archaeal and Bacterial Type Strains, Phase II (KMG-II): from individual species to whole genera.</title>
        <authorList>
            <person name="Goeker M."/>
        </authorList>
    </citation>
    <scope>NUCLEOTIDE SEQUENCE [LARGE SCALE GENOMIC DNA]</scope>
    <source>
        <strain evidence="5 6">DSM 29317</strain>
    </source>
</reference>
<dbReference type="InterPro" id="IPR051534">
    <property type="entry name" value="CBASS_pafABC_assoc_protein"/>
</dbReference>
<dbReference type="Proteomes" id="UP000271700">
    <property type="component" value="Unassembled WGS sequence"/>
</dbReference>
<dbReference type="InterPro" id="IPR036388">
    <property type="entry name" value="WH-like_DNA-bd_sf"/>
</dbReference>
<name>A0A497ZSP6_9RHOB</name>
<evidence type="ECO:0000313" key="6">
    <source>
        <dbReference type="Proteomes" id="UP000271700"/>
    </source>
</evidence>
<protein>
    <submittedName>
        <fullName evidence="5">Putative DNA-binding transcriptional regulator YafY</fullName>
    </submittedName>
</protein>
<comment type="caution">
    <text evidence="5">The sequence shown here is derived from an EMBL/GenBank/DDBJ whole genome shotgun (WGS) entry which is preliminary data.</text>
</comment>
<dbReference type="GO" id="GO:0003677">
    <property type="term" value="F:DNA binding"/>
    <property type="evidence" value="ECO:0007669"/>
    <property type="project" value="UniProtKB-KW"/>
</dbReference>
<dbReference type="EMBL" id="RCCT01000002">
    <property type="protein sequence ID" value="RLK07956.1"/>
    <property type="molecule type" value="Genomic_DNA"/>
</dbReference>
<keyword evidence="3" id="KW-0804">Transcription</keyword>
<keyword evidence="6" id="KW-1185">Reference proteome</keyword>
<dbReference type="RefSeq" id="WP_010437386.1">
    <property type="nucleotide sequence ID" value="NZ_AEYW01000001.1"/>
</dbReference>
<dbReference type="PROSITE" id="PS00894">
    <property type="entry name" value="HTH_DEOR_1"/>
    <property type="match status" value="1"/>
</dbReference>
<dbReference type="PROSITE" id="PS51000">
    <property type="entry name" value="HTH_DEOR_2"/>
    <property type="match status" value="1"/>
</dbReference>
<dbReference type="InterPro" id="IPR036390">
    <property type="entry name" value="WH_DNA-bd_sf"/>
</dbReference>
<dbReference type="OrthoDB" id="9807255at2"/>
<dbReference type="InterPro" id="IPR001034">
    <property type="entry name" value="DeoR_HTH"/>
</dbReference>
<dbReference type="InterPro" id="IPR026881">
    <property type="entry name" value="WYL_dom"/>
</dbReference>
<dbReference type="Pfam" id="PF13280">
    <property type="entry name" value="WYL"/>
    <property type="match status" value="1"/>
</dbReference>
<organism evidence="5 6">
    <name type="scientific">Ruegeria conchae</name>
    <dbReference type="NCBI Taxonomy" id="981384"/>
    <lineage>
        <taxon>Bacteria</taxon>
        <taxon>Pseudomonadati</taxon>
        <taxon>Pseudomonadota</taxon>
        <taxon>Alphaproteobacteria</taxon>
        <taxon>Rhodobacterales</taxon>
        <taxon>Roseobacteraceae</taxon>
        <taxon>Ruegeria</taxon>
    </lineage>
</organism>
<sequence length="316" mass="35498">MKSSRLLSILLRLQSRGLMTAQQLADEFEVSLRTIHRDIDQLSYAGVPVYAERGRNGGYRLMDGYQTRLTGLDADEARSLLLAGLGSALDDLGLLEAASQTELKIMASLSGSTRDQAILVSERFLLDPLGWYQKKTTAPFVPEVASAVWNERRLSIEYESWNGVVDRVVSPLAIVLKAGNWYLVALFETPRVYKIANVRSIKVLDETFLRPKTFDVSAFWHSWIADFERRLKSQQVALRVSSTGLRMLNELGFVLQSPVQIPKRKGWFSVNVHMEVGVKAVRDVLSLGSEAEVHEPAAFREDVIAEARRVIDLYVS</sequence>
<dbReference type="InterPro" id="IPR013196">
    <property type="entry name" value="HTH_11"/>
</dbReference>
<feature type="domain" description="HTH deoR-type" evidence="4">
    <location>
        <begin position="2"/>
        <end position="57"/>
    </location>
</feature>
<keyword evidence="1" id="KW-0805">Transcription regulation</keyword>
<evidence type="ECO:0000259" key="4">
    <source>
        <dbReference type="PROSITE" id="PS51000"/>
    </source>
</evidence>
<evidence type="ECO:0000313" key="5">
    <source>
        <dbReference type="EMBL" id="RLK07956.1"/>
    </source>
</evidence>
<dbReference type="STRING" id="981384.GCA_000192475_04228"/>
<evidence type="ECO:0000256" key="1">
    <source>
        <dbReference type="ARBA" id="ARBA00023015"/>
    </source>
</evidence>
<dbReference type="Gene3D" id="1.10.10.10">
    <property type="entry name" value="Winged helix-like DNA-binding domain superfamily/Winged helix DNA-binding domain"/>
    <property type="match status" value="1"/>
</dbReference>
<dbReference type="Pfam" id="PF08279">
    <property type="entry name" value="HTH_11"/>
    <property type="match status" value="1"/>
</dbReference>